<evidence type="ECO:0000313" key="5">
    <source>
        <dbReference type="EMBL" id="BDI04821.1"/>
    </source>
</evidence>
<feature type="signal peptide" evidence="3">
    <location>
        <begin position="1"/>
        <end position="28"/>
    </location>
</feature>
<evidence type="ECO:0000313" key="6">
    <source>
        <dbReference type="Proteomes" id="UP001057498"/>
    </source>
</evidence>
<dbReference type="CDD" id="cd06327">
    <property type="entry name" value="PBP1_SBP-like"/>
    <property type="match status" value="1"/>
</dbReference>
<feature type="chain" id="PRO_5047198909" evidence="3">
    <location>
        <begin position="29"/>
        <end position="409"/>
    </location>
</feature>
<gene>
    <name evidence="5" type="ORF">CATMQ487_17910</name>
</gene>
<sequence length="409" mass="44098">MRFTSLAPTAFAAALATAFTAASAPAVAQVSDNAVRIGVLTDLSGVYSDVSGKGTVIATQMAIDDFVAKEKPAFKVELVSADHQNKGDIAANKAREWFEREKVDVASELVTTSVALAVQKIAKEKNRIALISGAASTRVTNEDCNDVTVHWTYDTYAVANGTAKAVTKTGGKKWFFLTADYAFGHSLEKDASEVVKANGGEVLGAVRHPFPGSDFSSFLLKAQSSGAQIIGLANAGGDTINSIKQAAEFGITPKQSLAGLLMFITDVHSLGLKVTQNMYLTEGFYWNLNDETRAWSKRFFDAHKRMPTMVQAGQYSSVMHYLKAVKAAGTDDTAKVMAQMKKTPVNDFFAKNGSIRADGRMVHDMYLLQVKKPAESTTPWDYYHVRATIPAAEAFQPLAASKCPLVAKK</sequence>
<dbReference type="PANTHER" id="PTHR30483:SF6">
    <property type="entry name" value="PERIPLASMIC BINDING PROTEIN OF ABC TRANSPORTER FOR NATURAL AMINO ACIDS"/>
    <property type="match status" value="1"/>
</dbReference>
<protein>
    <submittedName>
        <fullName evidence="5">ABC transporter substrate-binding protein</fullName>
    </submittedName>
</protein>
<dbReference type="Gene3D" id="3.40.50.2300">
    <property type="match status" value="2"/>
</dbReference>
<accession>A0ABN6PIH0</accession>
<dbReference type="Proteomes" id="UP001057498">
    <property type="component" value="Chromosome"/>
</dbReference>
<keyword evidence="6" id="KW-1185">Reference proteome</keyword>
<dbReference type="InterPro" id="IPR028082">
    <property type="entry name" value="Peripla_BP_I"/>
</dbReference>
<evidence type="ECO:0000259" key="4">
    <source>
        <dbReference type="Pfam" id="PF13458"/>
    </source>
</evidence>
<proteinExistence type="inferred from homology"/>
<feature type="domain" description="Leucine-binding protein" evidence="4">
    <location>
        <begin position="35"/>
        <end position="371"/>
    </location>
</feature>
<keyword evidence="2 3" id="KW-0732">Signal</keyword>
<dbReference type="InterPro" id="IPR028081">
    <property type="entry name" value="Leu-bd"/>
</dbReference>
<evidence type="ECO:0000256" key="2">
    <source>
        <dbReference type="ARBA" id="ARBA00022729"/>
    </source>
</evidence>
<dbReference type="PANTHER" id="PTHR30483">
    <property type="entry name" value="LEUCINE-SPECIFIC-BINDING PROTEIN"/>
    <property type="match status" value="1"/>
</dbReference>
<evidence type="ECO:0000256" key="3">
    <source>
        <dbReference type="SAM" id="SignalP"/>
    </source>
</evidence>
<organism evidence="5 6">
    <name type="scientific">Sphaerotilus microaerophilus</name>
    <dbReference type="NCBI Taxonomy" id="2914710"/>
    <lineage>
        <taxon>Bacteria</taxon>
        <taxon>Pseudomonadati</taxon>
        <taxon>Pseudomonadota</taxon>
        <taxon>Betaproteobacteria</taxon>
        <taxon>Burkholderiales</taxon>
        <taxon>Sphaerotilaceae</taxon>
        <taxon>Sphaerotilus</taxon>
    </lineage>
</organism>
<name>A0ABN6PIH0_9BURK</name>
<dbReference type="EMBL" id="AP025730">
    <property type="protein sequence ID" value="BDI04821.1"/>
    <property type="molecule type" value="Genomic_DNA"/>
</dbReference>
<dbReference type="SUPFAM" id="SSF53822">
    <property type="entry name" value="Periplasmic binding protein-like I"/>
    <property type="match status" value="1"/>
</dbReference>
<reference evidence="5" key="1">
    <citation type="submission" date="2022-04" db="EMBL/GenBank/DDBJ databases">
        <title>Whole genome sequence of Sphaerotilus sp. FB-5.</title>
        <authorList>
            <person name="Takeda M."/>
            <person name="Narihara S."/>
            <person name="Akimoto M."/>
            <person name="Akimoto R."/>
            <person name="Nishiyashiki S."/>
            <person name="Murakami T."/>
        </authorList>
    </citation>
    <scope>NUCLEOTIDE SEQUENCE</scope>
    <source>
        <strain evidence="5">FB-5</strain>
    </source>
</reference>
<comment type="similarity">
    <text evidence="1">Belongs to the leucine-binding protein family.</text>
</comment>
<dbReference type="Pfam" id="PF13458">
    <property type="entry name" value="Peripla_BP_6"/>
    <property type="match status" value="1"/>
</dbReference>
<evidence type="ECO:0000256" key="1">
    <source>
        <dbReference type="ARBA" id="ARBA00010062"/>
    </source>
</evidence>
<dbReference type="RefSeq" id="WP_251972911.1">
    <property type="nucleotide sequence ID" value="NZ_AP025730.1"/>
</dbReference>
<dbReference type="InterPro" id="IPR051010">
    <property type="entry name" value="BCAA_transport"/>
</dbReference>